<keyword evidence="2" id="KW-0732">Signal</keyword>
<feature type="compositionally biased region" description="Acidic residues" evidence="1">
    <location>
        <begin position="420"/>
        <end position="440"/>
    </location>
</feature>
<organism evidence="3 4">
    <name type="scientific">Tetrapyrgos nigripes</name>
    <dbReference type="NCBI Taxonomy" id="182062"/>
    <lineage>
        <taxon>Eukaryota</taxon>
        <taxon>Fungi</taxon>
        <taxon>Dikarya</taxon>
        <taxon>Basidiomycota</taxon>
        <taxon>Agaricomycotina</taxon>
        <taxon>Agaricomycetes</taxon>
        <taxon>Agaricomycetidae</taxon>
        <taxon>Agaricales</taxon>
        <taxon>Marasmiineae</taxon>
        <taxon>Marasmiaceae</taxon>
        <taxon>Tetrapyrgos</taxon>
    </lineage>
</organism>
<comment type="caution">
    <text evidence="3">The sequence shown here is derived from an EMBL/GenBank/DDBJ whole genome shotgun (WGS) entry which is preliminary data.</text>
</comment>
<keyword evidence="4" id="KW-1185">Reference proteome</keyword>
<name>A0A8H5EZ40_9AGAR</name>
<accession>A0A8H5EZ40</accession>
<evidence type="ECO:0000256" key="2">
    <source>
        <dbReference type="SAM" id="SignalP"/>
    </source>
</evidence>
<protein>
    <recommendedName>
        <fullName evidence="5">DUF659 domain-containing protein</fullName>
    </recommendedName>
</protein>
<reference evidence="3 4" key="1">
    <citation type="journal article" date="2020" name="ISME J.">
        <title>Uncovering the hidden diversity of litter-decomposition mechanisms in mushroom-forming fungi.</title>
        <authorList>
            <person name="Floudas D."/>
            <person name="Bentzer J."/>
            <person name="Ahren D."/>
            <person name="Johansson T."/>
            <person name="Persson P."/>
            <person name="Tunlid A."/>
        </authorList>
    </citation>
    <scope>NUCLEOTIDE SEQUENCE [LARGE SCALE GENOMIC DNA]</scope>
    <source>
        <strain evidence="3 4">CBS 291.85</strain>
    </source>
</reference>
<feature type="chain" id="PRO_5034183380" description="DUF659 domain-containing protein" evidence="2">
    <location>
        <begin position="37"/>
        <end position="453"/>
    </location>
</feature>
<feature type="signal peptide" evidence="2">
    <location>
        <begin position="1"/>
        <end position="36"/>
    </location>
</feature>
<dbReference type="OrthoDB" id="3236755at2759"/>
<gene>
    <name evidence="3" type="ORF">D9758_018468</name>
</gene>
<evidence type="ECO:0000256" key="1">
    <source>
        <dbReference type="SAM" id="MobiDB-lite"/>
    </source>
</evidence>
<feature type="compositionally biased region" description="Basic and acidic residues" evidence="1">
    <location>
        <begin position="400"/>
        <end position="419"/>
    </location>
</feature>
<feature type="region of interest" description="Disordered" evidence="1">
    <location>
        <begin position="398"/>
        <end position="453"/>
    </location>
</feature>
<dbReference type="InterPro" id="IPR012337">
    <property type="entry name" value="RNaseH-like_sf"/>
</dbReference>
<proteinExistence type="predicted"/>
<feature type="compositionally biased region" description="Polar residues" evidence="1">
    <location>
        <begin position="441"/>
        <end position="453"/>
    </location>
</feature>
<dbReference type="AlphaFoldDB" id="A0A8H5EZ40"/>
<sequence length="453" mass="51294">MTDDTHTAQWIRGLVKAVSWHFQIWLILQWIEKIGSEHFCTACSDSTGSTLLARQLLHQDFPHILSVADICHHLNNTSKDIVKLKFFDVPIKIIRSSIKTFSKSHPAKSALKAARRQKQTGPGLEAIGKTHFVTLTLSAISVRRTLPALQQVFSTPQKFDFVVEQTITDTDYGYPQEVQDDILNILNQRTAQLFTPGYLSLDLLKDNNVNPLIPTDSTTITRLEEIGIRHPRLYCFIFKYLAELASNEARYGRQKEFTMWQGRAQDLFTQFSNELKAYSWGRYPFDNPFPRDAPMEETIIWWRNSLTNDGTSVILPHLAIKLYAIRINSMADERTGSTFTAFTPANCNCMSIETMGGKTMVYQFNHQEERIRCDALSNTVGPVKVKKFRDVKHKVYGGKASDKGTEDVEKVDGSEKAPIDEDDTWLSDDEEPEGNNEEETSSAAAKNTSSVGI</sequence>
<dbReference type="SUPFAM" id="SSF53098">
    <property type="entry name" value="Ribonuclease H-like"/>
    <property type="match status" value="1"/>
</dbReference>
<evidence type="ECO:0000313" key="3">
    <source>
        <dbReference type="EMBL" id="KAF5317592.1"/>
    </source>
</evidence>
<evidence type="ECO:0008006" key="5">
    <source>
        <dbReference type="Google" id="ProtNLM"/>
    </source>
</evidence>
<dbReference type="Proteomes" id="UP000559256">
    <property type="component" value="Unassembled WGS sequence"/>
</dbReference>
<dbReference type="EMBL" id="JAACJM010000476">
    <property type="protein sequence ID" value="KAF5317592.1"/>
    <property type="molecule type" value="Genomic_DNA"/>
</dbReference>
<evidence type="ECO:0000313" key="4">
    <source>
        <dbReference type="Proteomes" id="UP000559256"/>
    </source>
</evidence>